<accession>A0A0V0QEB6</accession>
<dbReference type="InterPro" id="IPR028089">
    <property type="entry name" value="DUF4455"/>
</dbReference>
<comment type="caution">
    <text evidence="3">The sequence shown here is derived from an EMBL/GenBank/DDBJ whole genome shotgun (WGS) entry which is preliminary data.</text>
</comment>
<proteinExistence type="predicted"/>
<reference evidence="3 4" key="1">
    <citation type="journal article" date="2015" name="Sci. Rep.">
        <title>Genome of the facultative scuticociliatosis pathogen Pseudocohnilembus persalinus provides insight into its virulence through horizontal gene transfer.</title>
        <authorList>
            <person name="Xiong J."/>
            <person name="Wang G."/>
            <person name="Cheng J."/>
            <person name="Tian M."/>
            <person name="Pan X."/>
            <person name="Warren A."/>
            <person name="Jiang C."/>
            <person name="Yuan D."/>
            <person name="Miao W."/>
        </authorList>
    </citation>
    <scope>NUCLEOTIDE SEQUENCE [LARGE SCALE GENOMIC DNA]</scope>
    <source>
        <strain evidence="3">36N120E</strain>
    </source>
</reference>
<dbReference type="EMBL" id="LDAU01000185">
    <property type="protein sequence ID" value="KRX00538.1"/>
    <property type="molecule type" value="Genomic_DNA"/>
</dbReference>
<sequence>MRSFTGTQKQVTNVDKKLINQFNATKGLTSQLKQNRAKNTEEKRPTLFASVGKELLKQAQQEKQDEKLHPKHSGSQMNIESEVRALSNFQKPNFNPKVEEMVKKQRYSRRERHIKVTDDFENWVQKLNADLDDGYKGIKSDVVDYFKLSDIEIEEYFNSMSDEYLLSREKELLDEMRLLIEEHEKNRNERVQGLDTRLDSQEQERKDNLDFFVENWENQLNEIAFMLKPEKKIMKKMPNM</sequence>
<organism evidence="3 4">
    <name type="scientific">Pseudocohnilembus persalinus</name>
    <name type="common">Ciliate</name>
    <dbReference type="NCBI Taxonomy" id="266149"/>
    <lineage>
        <taxon>Eukaryota</taxon>
        <taxon>Sar</taxon>
        <taxon>Alveolata</taxon>
        <taxon>Ciliophora</taxon>
        <taxon>Intramacronucleata</taxon>
        <taxon>Oligohymenophorea</taxon>
        <taxon>Scuticociliatia</taxon>
        <taxon>Philasterida</taxon>
        <taxon>Pseudocohnilembidae</taxon>
        <taxon>Pseudocohnilembus</taxon>
    </lineage>
</organism>
<feature type="region of interest" description="Disordered" evidence="1">
    <location>
        <begin position="24"/>
        <end position="44"/>
    </location>
</feature>
<evidence type="ECO:0000313" key="4">
    <source>
        <dbReference type="Proteomes" id="UP000054937"/>
    </source>
</evidence>
<gene>
    <name evidence="3" type="ORF">PPERSA_04559</name>
</gene>
<keyword evidence="4" id="KW-1185">Reference proteome</keyword>
<evidence type="ECO:0000256" key="1">
    <source>
        <dbReference type="SAM" id="MobiDB-lite"/>
    </source>
</evidence>
<dbReference type="InParanoid" id="A0A0V0QEB6"/>
<dbReference type="Proteomes" id="UP000054937">
    <property type="component" value="Unassembled WGS sequence"/>
</dbReference>
<dbReference type="Pfam" id="PF14643">
    <property type="entry name" value="DUF4455"/>
    <property type="match status" value="1"/>
</dbReference>
<evidence type="ECO:0000259" key="2">
    <source>
        <dbReference type="Pfam" id="PF14643"/>
    </source>
</evidence>
<name>A0A0V0QEB6_PSEPJ</name>
<dbReference type="AlphaFoldDB" id="A0A0V0QEB6"/>
<feature type="compositionally biased region" description="Polar residues" evidence="1">
    <location>
        <begin position="24"/>
        <end position="34"/>
    </location>
</feature>
<protein>
    <recommendedName>
        <fullName evidence="2">DUF4455 domain-containing protein</fullName>
    </recommendedName>
</protein>
<feature type="domain" description="DUF4455" evidence="2">
    <location>
        <begin position="108"/>
        <end position="230"/>
    </location>
</feature>
<evidence type="ECO:0000313" key="3">
    <source>
        <dbReference type="EMBL" id="KRX00538.1"/>
    </source>
</evidence>